<evidence type="ECO:0000313" key="2">
    <source>
        <dbReference type="EMBL" id="KAK9804024.1"/>
    </source>
</evidence>
<dbReference type="PANTHER" id="PTHR31551:SF1">
    <property type="entry name" value="COILED-COIL DOMAIN-CONTAINING PROTEIN 12"/>
    <property type="match status" value="1"/>
</dbReference>
<feature type="region of interest" description="Disordered" evidence="1">
    <location>
        <begin position="15"/>
        <end position="50"/>
    </location>
</feature>
<dbReference type="Proteomes" id="UP001465755">
    <property type="component" value="Unassembled WGS sequence"/>
</dbReference>
<dbReference type="InterPro" id="IPR013169">
    <property type="entry name" value="mRNA_splic_Cwf18-like"/>
</dbReference>
<evidence type="ECO:0008006" key="4">
    <source>
        <dbReference type="Google" id="ProtNLM"/>
    </source>
</evidence>
<organism evidence="2 3">
    <name type="scientific">Symbiochloris irregularis</name>
    <dbReference type="NCBI Taxonomy" id="706552"/>
    <lineage>
        <taxon>Eukaryota</taxon>
        <taxon>Viridiplantae</taxon>
        <taxon>Chlorophyta</taxon>
        <taxon>core chlorophytes</taxon>
        <taxon>Trebouxiophyceae</taxon>
        <taxon>Trebouxiales</taxon>
        <taxon>Trebouxiaceae</taxon>
        <taxon>Symbiochloris</taxon>
    </lineage>
</organism>
<feature type="compositionally biased region" description="Low complexity" evidence="1">
    <location>
        <begin position="37"/>
        <end position="47"/>
    </location>
</feature>
<protein>
    <recommendedName>
        <fullName evidence="4">Coiled-coil domain-containing protein 12</fullName>
    </recommendedName>
</protein>
<dbReference type="AlphaFoldDB" id="A0AAW1P132"/>
<gene>
    <name evidence="2" type="ORF">WJX73_002966</name>
</gene>
<reference evidence="2 3" key="1">
    <citation type="journal article" date="2024" name="Nat. Commun.">
        <title>Phylogenomics reveals the evolutionary origins of lichenization in chlorophyte algae.</title>
        <authorList>
            <person name="Puginier C."/>
            <person name="Libourel C."/>
            <person name="Otte J."/>
            <person name="Skaloud P."/>
            <person name="Haon M."/>
            <person name="Grisel S."/>
            <person name="Petersen M."/>
            <person name="Berrin J.G."/>
            <person name="Delaux P.M."/>
            <person name="Dal Grande F."/>
            <person name="Keller J."/>
        </authorList>
    </citation>
    <scope>NUCLEOTIDE SEQUENCE [LARGE SCALE GENOMIC DNA]</scope>
    <source>
        <strain evidence="2 3">SAG 2036</strain>
    </source>
</reference>
<accession>A0AAW1P132</accession>
<dbReference type="GO" id="GO:0005684">
    <property type="term" value="C:U2-type spliceosomal complex"/>
    <property type="evidence" value="ECO:0007669"/>
    <property type="project" value="TreeGrafter"/>
</dbReference>
<evidence type="ECO:0000313" key="3">
    <source>
        <dbReference type="Proteomes" id="UP001465755"/>
    </source>
</evidence>
<dbReference type="EMBL" id="JALJOQ010000054">
    <property type="protein sequence ID" value="KAK9804024.1"/>
    <property type="molecule type" value="Genomic_DNA"/>
</dbReference>
<dbReference type="PANTHER" id="PTHR31551">
    <property type="entry name" value="PRE-MRNA-SPLICING FACTOR CWF18"/>
    <property type="match status" value="1"/>
</dbReference>
<comment type="caution">
    <text evidence="2">The sequence shown here is derived from an EMBL/GenBank/DDBJ whole genome shotgun (WGS) entry which is preliminary data.</text>
</comment>
<dbReference type="GO" id="GO:0071014">
    <property type="term" value="C:post-mRNA release spliceosomal complex"/>
    <property type="evidence" value="ECO:0007669"/>
    <property type="project" value="TreeGrafter"/>
</dbReference>
<keyword evidence="3" id="KW-1185">Reference proteome</keyword>
<name>A0AAW1P132_9CHLO</name>
<sequence length="142" mass="15832">MEDAAARRARLKALRAAAEAEGPGDQPVSASAEDLEAAAQPTTATEEPQLKFRNYTVKNNKRVAHDTIQPAQPPELVEPVIEPVDQTEDPLASVAPRQANWDLRRDVAKKLEKLDRRTQRAMLTLMQQQERDRLEDAGGIRD</sequence>
<proteinExistence type="predicted"/>
<dbReference type="Pfam" id="PF08315">
    <property type="entry name" value="cwf18"/>
    <property type="match status" value="1"/>
</dbReference>
<evidence type="ECO:0000256" key="1">
    <source>
        <dbReference type="SAM" id="MobiDB-lite"/>
    </source>
</evidence>